<name>A0A2N5TK48_9BASI</name>
<proteinExistence type="predicted"/>
<feature type="compositionally biased region" description="Polar residues" evidence="1">
    <location>
        <begin position="109"/>
        <end position="124"/>
    </location>
</feature>
<evidence type="ECO:0000313" key="2">
    <source>
        <dbReference type="EMBL" id="PLW25860.1"/>
    </source>
</evidence>
<evidence type="ECO:0000256" key="1">
    <source>
        <dbReference type="SAM" id="MobiDB-lite"/>
    </source>
</evidence>
<feature type="region of interest" description="Disordered" evidence="1">
    <location>
        <begin position="33"/>
        <end position="55"/>
    </location>
</feature>
<comment type="caution">
    <text evidence="2">The sequence shown here is derived from an EMBL/GenBank/DDBJ whole genome shotgun (WGS) entry which is preliminary data.</text>
</comment>
<gene>
    <name evidence="2" type="ORF">PCASD_24135</name>
</gene>
<feature type="region of interest" description="Disordered" evidence="1">
    <location>
        <begin position="87"/>
        <end position="125"/>
    </location>
</feature>
<feature type="compositionally biased region" description="Polar residues" evidence="1">
    <location>
        <begin position="189"/>
        <end position="210"/>
    </location>
</feature>
<dbReference type="EMBL" id="PGCI01000502">
    <property type="protein sequence ID" value="PLW25860.1"/>
    <property type="molecule type" value="Genomic_DNA"/>
</dbReference>
<reference evidence="2 3" key="1">
    <citation type="submission" date="2017-11" db="EMBL/GenBank/DDBJ databases">
        <title>De novo assembly and phasing of dikaryotic genomes from two isolates of Puccinia coronata f. sp. avenae, the causal agent of oat crown rust.</title>
        <authorList>
            <person name="Miller M.E."/>
            <person name="Zhang Y."/>
            <person name="Omidvar V."/>
            <person name="Sperschneider J."/>
            <person name="Schwessinger B."/>
            <person name="Raley C."/>
            <person name="Palmer J.M."/>
            <person name="Garnica D."/>
            <person name="Upadhyaya N."/>
            <person name="Rathjen J."/>
            <person name="Taylor J.M."/>
            <person name="Park R.F."/>
            <person name="Dodds P.N."/>
            <person name="Hirsch C.D."/>
            <person name="Kianian S.F."/>
            <person name="Figueroa M."/>
        </authorList>
    </citation>
    <scope>NUCLEOTIDE SEQUENCE [LARGE SCALE GENOMIC DNA]</scope>
    <source>
        <strain evidence="2">12SD80</strain>
    </source>
</reference>
<sequence>MDGAVMGTCPNRIVVHLHKLKKVKDSRPVKMVPTAPSSPLHPNFAQHHPHQAHHEPPVLLLAKLQATDPPAQNLGEQTAQDDRVALGEPMNPQATTGAPVKESGLMVQTGGSLRRSSTLASPGSSVLGGGAGADGFGNGAAAGGWRRGVTGAAGQAPAARDLTASHLALVNSAATTASSGSAGEREPIPSSSTKAAMGSSTQADNVSGSPSRGGATTAAAAEITSLVELSTLPVEEIVAMMMVGEDERRRGWAGMMPAHTAE</sequence>
<dbReference type="Proteomes" id="UP000235392">
    <property type="component" value="Unassembled WGS sequence"/>
</dbReference>
<feature type="region of interest" description="Disordered" evidence="1">
    <location>
        <begin position="174"/>
        <end position="215"/>
    </location>
</feature>
<protein>
    <submittedName>
        <fullName evidence="2">Uncharacterized protein</fullName>
    </submittedName>
</protein>
<organism evidence="2 3">
    <name type="scientific">Puccinia coronata f. sp. avenae</name>
    <dbReference type="NCBI Taxonomy" id="200324"/>
    <lineage>
        <taxon>Eukaryota</taxon>
        <taxon>Fungi</taxon>
        <taxon>Dikarya</taxon>
        <taxon>Basidiomycota</taxon>
        <taxon>Pucciniomycotina</taxon>
        <taxon>Pucciniomycetes</taxon>
        <taxon>Pucciniales</taxon>
        <taxon>Pucciniaceae</taxon>
        <taxon>Puccinia</taxon>
    </lineage>
</organism>
<accession>A0A2N5TK48</accession>
<dbReference type="AlphaFoldDB" id="A0A2N5TK48"/>
<evidence type="ECO:0000313" key="3">
    <source>
        <dbReference type="Proteomes" id="UP000235392"/>
    </source>
</evidence>